<accession>A0AAV4I1S9</accession>
<dbReference type="EMBL" id="BMAT01013001">
    <property type="protein sequence ID" value="GFS03556.1"/>
    <property type="molecule type" value="Genomic_DNA"/>
</dbReference>
<sequence length="82" mass="9389">MEVYDNVEDDTVRYQVVPQGPRFVRLYTVRYDAPQMASPQMAASPGLLAEENDTLRFMTFHDLAMNKLDRNLVASCFTTGRL</sequence>
<evidence type="ECO:0000313" key="2">
    <source>
        <dbReference type="Proteomes" id="UP000762676"/>
    </source>
</evidence>
<proteinExistence type="predicted"/>
<dbReference type="Proteomes" id="UP000762676">
    <property type="component" value="Unassembled WGS sequence"/>
</dbReference>
<organism evidence="1 2">
    <name type="scientific">Elysia marginata</name>
    <dbReference type="NCBI Taxonomy" id="1093978"/>
    <lineage>
        <taxon>Eukaryota</taxon>
        <taxon>Metazoa</taxon>
        <taxon>Spiralia</taxon>
        <taxon>Lophotrochozoa</taxon>
        <taxon>Mollusca</taxon>
        <taxon>Gastropoda</taxon>
        <taxon>Heterobranchia</taxon>
        <taxon>Euthyneura</taxon>
        <taxon>Panpulmonata</taxon>
        <taxon>Sacoglossa</taxon>
        <taxon>Placobranchoidea</taxon>
        <taxon>Plakobranchidae</taxon>
        <taxon>Elysia</taxon>
    </lineage>
</organism>
<keyword evidence="2" id="KW-1185">Reference proteome</keyword>
<name>A0AAV4I1S9_9GAST</name>
<dbReference type="AlphaFoldDB" id="A0AAV4I1S9"/>
<evidence type="ECO:0000313" key="1">
    <source>
        <dbReference type="EMBL" id="GFS03556.1"/>
    </source>
</evidence>
<protein>
    <submittedName>
        <fullName evidence="1">Uncharacterized protein</fullName>
    </submittedName>
</protein>
<reference evidence="1 2" key="1">
    <citation type="journal article" date="2021" name="Elife">
        <title>Chloroplast acquisition without the gene transfer in kleptoplastic sea slugs, Plakobranchus ocellatus.</title>
        <authorList>
            <person name="Maeda T."/>
            <person name="Takahashi S."/>
            <person name="Yoshida T."/>
            <person name="Shimamura S."/>
            <person name="Takaki Y."/>
            <person name="Nagai Y."/>
            <person name="Toyoda A."/>
            <person name="Suzuki Y."/>
            <person name="Arimoto A."/>
            <person name="Ishii H."/>
            <person name="Satoh N."/>
            <person name="Nishiyama T."/>
            <person name="Hasebe M."/>
            <person name="Maruyama T."/>
            <person name="Minagawa J."/>
            <person name="Obokata J."/>
            <person name="Shigenobu S."/>
        </authorList>
    </citation>
    <scope>NUCLEOTIDE SEQUENCE [LARGE SCALE GENOMIC DNA]</scope>
</reference>
<gene>
    <name evidence="1" type="ORF">ElyMa_006473800</name>
</gene>
<comment type="caution">
    <text evidence="1">The sequence shown here is derived from an EMBL/GenBank/DDBJ whole genome shotgun (WGS) entry which is preliminary data.</text>
</comment>